<sequence>GQCFSAEVFWIFDCREWLRVGCCDRKDARDDTRCATAGLPINPRASVSKATHLQETVEITILIRVHPLGSGSGGGVFVNMPGTVMMMVSLSLLLVCPLFMAIDAFGDDEEEMTCDPIRISMCQGLGYNVTKMPNLVGNVLQSDAELQLTTFTPLIQYGCSSQLKVRDQI</sequence>
<dbReference type="SUPFAM" id="SSF63501">
    <property type="entry name" value="Frizzled cysteine-rich domain"/>
    <property type="match status" value="1"/>
</dbReference>
<name>A0ABV0MTK5_9TELE</name>
<dbReference type="EMBL" id="JAHRIO010011808">
    <property type="protein sequence ID" value="MEQ2162451.1"/>
    <property type="molecule type" value="Genomic_DNA"/>
</dbReference>
<evidence type="ECO:0000313" key="5">
    <source>
        <dbReference type="EMBL" id="MEQ2162451.1"/>
    </source>
</evidence>
<keyword evidence="6" id="KW-1185">Reference proteome</keyword>
<dbReference type="Gene3D" id="1.10.2000.10">
    <property type="entry name" value="Frizzled cysteine-rich domain"/>
    <property type="match status" value="1"/>
</dbReference>
<dbReference type="PROSITE" id="PS50038">
    <property type="entry name" value="FZ"/>
    <property type="match status" value="1"/>
</dbReference>
<dbReference type="PANTHER" id="PTHR11309">
    <property type="entry name" value="FRIZZLED"/>
    <property type="match status" value="1"/>
</dbReference>
<evidence type="ECO:0000259" key="4">
    <source>
        <dbReference type="PROSITE" id="PS50038"/>
    </source>
</evidence>
<comment type="caution">
    <text evidence="3">Lacks conserved residue(s) required for the propagation of feature annotation.</text>
</comment>
<reference evidence="5 6" key="1">
    <citation type="submission" date="2021-06" db="EMBL/GenBank/DDBJ databases">
        <authorList>
            <person name="Palmer J.M."/>
        </authorList>
    </citation>
    <scope>NUCLEOTIDE SEQUENCE [LARGE SCALE GENOMIC DNA]</scope>
    <source>
        <strain evidence="5 6">GA_2019</strain>
        <tissue evidence="5">Muscle</tissue>
    </source>
</reference>
<protein>
    <recommendedName>
        <fullName evidence="4">FZ domain-containing protein</fullName>
    </recommendedName>
</protein>
<dbReference type="InterPro" id="IPR015526">
    <property type="entry name" value="Frizzled/SFRP"/>
</dbReference>
<comment type="caution">
    <text evidence="5">The sequence shown here is derived from an EMBL/GenBank/DDBJ whole genome shotgun (WGS) entry which is preliminary data.</text>
</comment>
<keyword evidence="2" id="KW-1015">Disulfide bond</keyword>
<feature type="domain" description="FZ" evidence="4">
    <location>
        <begin position="109"/>
        <end position="164"/>
    </location>
</feature>
<evidence type="ECO:0000256" key="2">
    <source>
        <dbReference type="ARBA" id="ARBA00023157"/>
    </source>
</evidence>
<evidence type="ECO:0000313" key="6">
    <source>
        <dbReference type="Proteomes" id="UP001476798"/>
    </source>
</evidence>
<dbReference type="Pfam" id="PF01392">
    <property type="entry name" value="Fz"/>
    <property type="match status" value="1"/>
</dbReference>
<dbReference type="Proteomes" id="UP001476798">
    <property type="component" value="Unassembled WGS sequence"/>
</dbReference>
<evidence type="ECO:0000256" key="1">
    <source>
        <dbReference type="ARBA" id="ARBA00022473"/>
    </source>
</evidence>
<dbReference type="SMART" id="SM00063">
    <property type="entry name" value="FRI"/>
    <property type="match status" value="1"/>
</dbReference>
<dbReference type="PANTHER" id="PTHR11309:SF23">
    <property type="entry name" value="FRIZZLED-4"/>
    <property type="match status" value="1"/>
</dbReference>
<keyword evidence="1" id="KW-0217">Developmental protein</keyword>
<dbReference type="InterPro" id="IPR020067">
    <property type="entry name" value="Frizzled_dom"/>
</dbReference>
<feature type="non-terminal residue" evidence="5">
    <location>
        <position position="1"/>
    </location>
</feature>
<proteinExistence type="predicted"/>
<evidence type="ECO:0000256" key="3">
    <source>
        <dbReference type="PROSITE-ProRule" id="PRU00090"/>
    </source>
</evidence>
<dbReference type="InterPro" id="IPR036790">
    <property type="entry name" value="Frizzled_dom_sf"/>
</dbReference>
<accession>A0ABV0MTK5</accession>
<gene>
    <name evidence="5" type="ORF">GOODEAATRI_019915</name>
</gene>
<organism evidence="5 6">
    <name type="scientific">Goodea atripinnis</name>
    <dbReference type="NCBI Taxonomy" id="208336"/>
    <lineage>
        <taxon>Eukaryota</taxon>
        <taxon>Metazoa</taxon>
        <taxon>Chordata</taxon>
        <taxon>Craniata</taxon>
        <taxon>Vertebrata</taxon>
        <taxon>Euteleostomi</taxon>
        <taxon>Actinopterygii</taxon>
        <taxon>Neopterygii</taxon>
        <taxon>Teleostei</taxon>
        <taxon>Neoteleostei</taxon>
        <taxon>Acanthomorphata</taxon>
        <taxon>Ovalentaria</taxon>
        <taxon>Atherinomorphae</taxon>
        <taxon>Cyprinodontiformes</taxon>
        <taxon>Goodeidae</taxon>
        <taxon>Goodea</taxon>
    </lineage>
</organism>